<organism evidence="2 3">
    <name type="scientific">Chitinophaga sancti</name>
    <dbReference type="NCBI Taxonomy" id="1004"/>
    <lineage>
        <taxon>Bacteria</taxon>
        <taxon>Pseudomonadati</taxon>
        <taxon>Bacteroidota</taxon>
        <taxon>Chitinophagia</taxon>
        <taxon>Chitinophagales</taxon>
        <taxon>Chitinophagaceae</taxon>
        <taxon>Chitinophaga</taxon>
    </lineage>
</organism>
<protein>
    <submittedName>
        <fullName evidence="2">Uncharacterized protein</fullName>
    </submittedName>
</protein>
<evidence type="ECO:0000313" key="3">
    <source>
        <dbReference type="Proteomes" id="UP000183788"/>
    </source>
</evidence>
<evidence type="ECO:0000313" key="2">
    <source>
        <dbReference type="EMBL" id="SFW47494.1"/>
    </source>
</evidence>
<dbReference type="EMBL" id="FPIZ01000005">
    <property type="protein sequence ID" value="SFW47494.1"/>
    <property type="molecule type" value="Genomic_DNA"/>
</dbReference>
<gene>
    <name evidence="2" type="ORF">SAMN05661012_02018</name>
</gene>
<reference evidence="2 3" key="1">
    <citation type="submission" date="2016-11" db="EMBL/GenBank/DDBJ databases">
        <authorList>
            <person name="Jaros S."/>
            <person name="Januszkiewicz K."/>
            <person name="Wedrychowicz H."/>
        </authorList>
    </citation>
    <scope>NUCLEOTIDE SEQUENCE [LARGE SCALE GENOMIC DNA]</scope>
    <source>
        <strain evidence="2 3">DSM 784</strain>
    </source>
</reference>
<accession>A0A1K1PLB6</accession>
<sequence length="102" mass="11995">MALEQHILRIEEKLQQLLKKLQQVQSENVSLKETLQIKDNELIMKQQQIDELDNKLHLARIAGAAQGTPGDKEDDEEFKREMRNKINEYIREIDRCIALLNI</sequence>
<feature type="coiled-coil region" evidence="1">
    <location>
        <begin position="7"/>
        <end position="55"/>
    </location>
</feature>
<evidence type="ECO:0000256" key="1">
    <source>
        <dbReference type="SAM" id="Coils"/>
    </source>
</evidence>
<dbReference type="STRING" id="1004.SAMN05661012_02018"/>
<keyword evidence="1" id="KW-0175">Coiled coil</keyword>
<dbReference type="Proteomes" id="UP000183788">
    <property type="component" value="Unassembled WGS sequence"/>
</dbReference>
<name>A0A1K1PLB6_9BACT</name>
<proteinExistence type="predicted"/>
<dbReference type="AlphaFoldDB" id="A0A1K1PLB6"/>